<dbReference type="Gene3D" id="3.40.50.300">
    <property type="entry name" value="P-loop containing nucleotide triphosphate hydrolases"/>
    <property type="match status" value="1"/>
</dbReference>
<evidence type="ECO:0000256" key="2">
    <source>
        <dbReference type="ARBA" id="ARBA00022741"/>
    </source>
</evidence>
<dbReference type="PANTHER" id="PTHR24073">
    <property type="entry name" value="DRAB5-RELATED"/>
    <property type="match status" value="1"/>
</dbReference>
<evidence type="ECO:0000313" key="8">
    <source>
        <dbReference type="Proteomes" id="UP001174136"/>
    </source>
</evidence>
<accession>A0AA47PAC7</accession>
<dbReference type="SUPFAM" id="SSF52540">
    <property type="entry name" value="P-loop containing nucleoside triphosphate hydrolases"/>
    <property type="match status" value="1"/>
</dbReference>
<keyword evidence="8" id="KW-1185">Reference proteome</keyword>
<dbReference type="GO" id="GO:0005929">
    <property type="term" value="C:cilium"/>
    <property type="evidence" value="ECO:0007669"/>
    <property type="project" value="UniProtKB-ARBA"/>
</dbReference>
<protein>
    <recommendedName>
        <fullName evidence="4">Intraflagellar transport protein 22 homolog</fullName>
    </recommendedName>
    <alternativeName>
        <fullName evidence="5">Rab-like protein 5</fullName>
    </alternativeName>
</protein>
<dbReference type="EMBL" id="JAOPHQ010000870">
    <property type="protein sequence ID" value="KAK0153063.1"/>
    <property type="molecule type" value="Genomic_DNA"/>
</dbReference>
<dbReference type="GO" id="GO:0030992">
    <property type="term" value="C:intraciliary transport particle B"/>
    <property type="evidence" value="ECO:0007669"/>
    <property type="project" value="UniProtKB-ARBA"/>
</dbReference>
<keyword evidence="2" id="KW-0547">Nucleotide-binding</keyword>
<dbReference type="AlphaFoldDB" id="A0AA47PAC7"/>
<proteinExistence type="inferred from homology"/>
<dbReference type="InterPro" id="IPR027417">
    <property type="entry name" value="P-loop_NTPase"/>
</dbReference>
<comment type="similarity">
    <text evidence="1">Belongs to the small GTPase superfamily. Rab family.</text>
</comment>
<dbReference type="Proteomes" id="UP001174136">
    <property type="component" value="Unassembled WGS sequence"/>
</dbReference>
<evidence type="ECO:0000256" key="1">
    <source>
        <dbReference type="ARBA" id="ARBA00006270"/>
    </source>
</evidence>
<feature type="repeat" description="HEAT" evidence="6">
    <location>
        <begin position="143"/>
        <end position="181"/>
    </location>
</feature>
<dbReference type="FunFam" id="3.40.50.300:FF:001100">
    <property type="entry name" value="intraflagellar transport protein 22 homolog"/>
    <property type="match status" value="1"/>
</dbReference>
<reference evidence="7" key="1">
    <citation type="journal article" date="2023" name="Front. Mar. Sci.">
        <title>A new Merluccius polli reference genome to investigate the effects of global change in West African waters.</title>
        <authorList>
            <person name="Mateo J.L."/>
            <person name="Blanco-Fernandez C."/>
            <person name="Garcia-Vazquez E."/>
            <person name="Machado-Schiaffino G."/>
        </authorList>
    </citation>
    <scope>NUCLEOTIDE SEQUENCE</scope>
    <source>
        <strain evidence="7">C29</strain>
        <tissue evidence="7">Fin</tissue>
    </source>
</reference>
<dbReference type="GO" id="GO:0005525">
    <property type="term" value="F:GTP binding"/>
    <property type="evidence" value="ECO:0007669"/>
    <property type="project" value="UniProtKB-KW"/>
</dbReference>
<comment type="caution">
    <text evidence="7">The sequence shown here is derived from an EMBL/GenBank/DDBJ whole genome shotgun (WGS) entry which is preliminary data.</text>
</comment>
<name>A0AA47PAC7_MERPO</name>
<evidence type="ECO:0000256" key="3">
    <source>
        <dbReference type="ARBA" id="ARBA00023134"/>
    </source>
</evidence>
<evidence type="ECO:0000256" key="5">
    <source>
        <dbReference type="ARBA" id="ARBA00041562"/>
    </source>
</evidence>
<evidence type="ECO:0000313" key="7">
    <source>
        <dbReference type="EMBL" id="KAK0153063.1"/>
    </source>
</evidence>
<evidence type="ECO:0000256" key="4">
    <source>
        <dbReference type="ARBA" id="ARBA00040799"/>
    </source>
</evidence>
<organism evidence="7 8">
    <name type="scientific">Merluccius polli</name>
    <name type="common">Benguela hake</name>
    <name type="synonym">Merluccius cadenati</name>
    <dbReference type="NCBI Taxonomy" id="89951"/>
    <lineage>
        <taxon>Eukaryota</taxon>
        <taxon>Metazoa</taxon>
        <taxon>Chordata</taxon>
        <taxon>Craniata</taxon>
        <taxon>Vertebrata</taxon>
        <taxon>Euteleostomi</taxon>
        <taxon>Actinopterygii</taxon>
        <taxon>Neopterygii</taxon>
        <taxon>Teleostei</taxon>
        <taxon>Neoteleostei</taxon>
        <taxon>Acanthomorphata</taxon>
        <taxon>Zeiogadaria</taxon>
        <taxon>Gadariae</taxon>
        <taxon>Gadiformes</taxon>
        <taxon>Gadoidei</taxon>
        <taxon>Merlucciidae</taxon>
        <taxon>Merluccius</taxon>
    </lineage>
</organism>
<keyword evidence="3" id="KW-0342">GTP-binding</keyword>
<evidence type="ECO:0000256" key="6">
    <source>
        <dbReference type="PROSITE-ProRule" id="PRU00103"/>
    </source>
</evidence>
<dbReference type="PROSITE" id="PS50077">
    <property type="entry name" value="HEAT_REPEAT"/>
    <property type="match status" value="1"/>
</dbReference>
<dbReference type="Pfam" id="PF08477">
    <property type="entry name" value="Roc"/>
    <property type="match status" value="1"/>
</dbReference>
<gene>
    <name evidence="7" type="primary">ift22</name>
    <name evidence="7" type="ORF">N1851_005273</name>
</gene>
<sequence>MFKAKILLIGPSESGKTVLANFLSDTTENVGGEYSPTQGVRILEFESQNQGSGDKSTCDVELWDCAGDFKFESCWPALMKDSNGVVIVFNPDVPSHLREMETWHSMFISSQGLQDGQCLLIAHHKPGSGDSDERLPLAAHLSRLPLIHSNLEDEPEEVRQAFHNYLGNIVTTLSESREREEILVANPAVAHSQTPMIDSASVCSRSGLLAPYRCPVCQLVLGVSRPTAPTDGNQMGYHVEELGKHVSTFVQVSEIKCCLLACDSKFLA</sequence>
<dbReference type="InterPro" id="IPR021133">
    <property type="entry name" value="HEAT_type_2"/>
</dbReference>